<reference evidence="2" key="1">
    <citation type="journal article" date="2014" name="Front. Microbiol.">
        <title>High frequency of phylogenetically diverse reductive dehalogenase-homologous genes in deep subseafloor sedimentary metagenomes.</title>
        <authorList>
            <person name="Kawai M."/>
            <person name="Futagami T."/>
            <person name="Toyoda A."/>
            <person name="Takaki Y."/>
            <person name="Nishi S."/>
            <person name="Hori S."/>
            <person name="Arai W."/>
            <person name="Tsubouchi T."/>
            <person name="Morono Y."/>
            <person name="Uchiyama I."/>
            <person name="Ito T."/>
            <person name="Fujiyama A."/>
            <person name="Inagaki F."/>
            <person name="Takami H."/>
        </authorList>
    </citation>
    <scope>NUCLEOTIDE SEQUENCE</scope>
    <source>
        <strain evidence="2">Expedition CK06-06</strain>
    </source>
</reference>
<evidence type="ECO:0000313" key="2">
    <source>
        <dbReference type="EMBL" id="GAG04831.1"/>
    </source>
</evidence>
<protein>
    <submittedName>
        <fullName evidence="2">Uncharacterized protein</fullName>
    </submittedName>
</protein>
<dbReference type="EMBL" id="BARS01022859">
    <property type="protein sequence ID" value="GAG04831.1"/>
    <property type="molecule type" value="Genomic_DNA"/>
</dbReference>
<comment type="caution">
    <text evidence="2">The sequence shown here is derived from an EMBL/GenBank/DDBJ whole genome shotgun (WGS) entry which is preliminary data.</text>
</comment>
<feature type="transmembrane region" description="Helical" evidence="1">
    <location>
        <begin position="79"/>
        <end position="102"/>
    </location>
</feature>
<feature type="non-terminal residue" evidence="2">
    <location>
        <position position="1"/>
    </location>
</feature>
<sequence>SLSAGISEVIEVMMAKQKERRYNDVEELLDDLKAVLDGEAPLRAHKRFDVSELEQLEKGDAIEEQEQEKSYQEDSVMRYRVVIIILGAAVAVSVLVIFLLLLKLAH</sequence>
<keyword evidence="1" id="KW-0472">Membrane</keyword>
<gene>
    <name evidence="2" type="ORF">S01H1_36479</name>
</gene>
<proteinExistence type="predicted"/>
<organism evidence="2">
    <name type="scientific">marine sediment metagenome</name>
    <dbReference type="NCBI Taxonomy" id="412755"/>
    <lineage>
        <taxon>unclassified sequences</taxon>
        <taxon>metagenomes</taxon>
        <taxon>ecological metagenomes</taxon>
    </lineage>
</organism>
<keyword evidence="1" id="KW-1133">Transmembrane helix</keyword>
<accession>X0VWC9</accession>
<evidence type="ECO:0000256" key="1">
    <source>
        <dbReference type="SAM" id="Phobius"/>
    </source>
</evidence>
<dbReference type="AlphaFoldDB" id="X0VWC9"/>
<name>X0VWC9_9ZZZZ</name>
<keyword evidence="1" id="KW-0812">Transmembrane</keyword>